<reference evidence="4" key="1">
    <citation type="submission" date="2021-02" db="EMBL/GenBank/DDBJ databases">
        <authorList>
            <person name="Dougan E. K."/>
            <person name="Rhodes N."/>
            <person name="Thang M."/>
            <person name="Chan C."/>
        </authorList>
    </citation>
    <scope>NUCLEOTIDE SEQUENCE</scope>
</reference>
<feature type="region of interest" description="Disordered" evidence="1">
    <location>
        <begin position="226"/>
        <end position="264"/>
    </location>
</feature>
<feature type="signal peptide" evidence="3">
    <location>
        <begin position="1"/>
        <end position="20"/>
    </location>
</feature>
<dbReference type="Proteomes" id="UP000601435">
    <property type="component" value="Unassembled WGS sequence"/>
</dbReference>
<dbReference type="EMBL" id="CAJNJA010015579">
    <property type="protein sequence ID" value="CAE7364189.1"/>
    <property type="molecule type" value="Genomic_DNA"/>
</dbReference>
<name>A0A812Q4D3_9DINO</name>
<proteinExistence type="predicted"/>
<dbReference type="OrthoDB" id="429631at2759"/>
<gene>
    <name evidence="4" type="ORF">SNEC2469_LOCUS9648</name>
</gene>
<keyword evidence="2" id="KW-0812">Transmembrane</keyword>
<feature type="transmembrane region" description="Helical" evidence="2">
    <location>
        <begin position="176"/>
        <end position="199"/>
    </location>
</feature>
<keyword evidence="2" id="KW-0472">Membrane</keyword>
<sequence>MFRVGFFQGIIVALLAPIIAEKGTDLEDSLLEALGQEIDSEDCSLLNEGPSCQASAFLQTGAALRWSESLRTEKAEVPRISEPLSFLELQEETGTEAAVGEVHSSRTAEEVGELSQKVGEVHADRSQQLLRQWQEDGVELYAAAQAAPSVGSFASEATDALKNGLAGGHQAKGITGFAICIALLVVVSVASLVAVLYWGPWLWKLDQPMPQWLPEALSQDLVAREAKAPELEEGEGPPPPKQASELPSEAKREAKLSEVPKLTTSSHAEAGLQERLRQLVLEAAVCQEENLEQVLPSAAGYDCALSKPVSSGCAVKLLCRIEGALPGGPPPLGLLRAPLSQRSCVLFRSVAEGALPKKSEEAVDFQVSLVSAPWIRIDVLGHEVKLLETPHKDQEAFTPYQAFGDLPKHWKHFVSPVPEPKASFLPPIPAPPQPALEREVFRFREELLQVGAEVILCGELIRDSSGRIFLQPWQENFENSSWRTSWELEGCLDLRPAVLASTEAALMEVPGKVPTAESCFDEFAVMVP</sequence>
<organism evidence="4 5">
    <name type="scientific">Symbiodinium necroappetens</name>
    <dbReference type="NCBI Taxonomy" id="1628268"/>
    <lineage>
        <taxon>Eukaryota</taxon>
        <taxon>Sar</taxon>
        <taxon>Alveolata</taxon>
        <taxon>Dinophyceae</taxon>
        <taxon>Suessiales</taxon>
        <taxon>Symbiodiniaceae</taxon>
        <taxon>Symbiodinium</taxon>
    </lineage>
</organism>
<protein>
    <submittedName>
        <fullName evidence="4">Uncharacterized protein</fullName>
    </submittedName>
</protein>
<comment type="caution">
    <text evidence="4">The sequence shown here is derived from an EMBL/GenBank/DDBJ whole genome shotgun (WGS) entry which is preliminary data.</text>
</comment>
<evidence type="ECO:0000256" key="3">
    <source>
        <dbReference type="SAM" id="SignalP"/>
    </source>
</evidence>
<accession>A0A812Q4D3</accession>
<evidence type="ECO:0000256" key="1">
    <source>
        <dbReference type="SAM" id="MobiDB-lite"/>
    </source>
</evidence>
<dbReference type="AlphaFoldDB" id="A0A812Q4D3"/>
<keyword evidence="3" id="KW-0732">Signal</keyword>
<keyword evidence="2" id="KW-1133">Transmembrane helix</keyword>
<keyword evidence="5" id="KW-1185">Reference proteome</keyword>
<evidence type="ECO:0000313" key="5">
    <source>
        <dbReference type="Proteomes" id="UP000601435"/>
    </source>
</evidence>
<feature type="compositionally biased region" description="Basic and acidic residues" evidence="1">
    <location>
        <begin position="248"/>
        <end position="258"/>
    </location>
</feature>
<feature type="chain" id="PRO_5032520816" evidence="3">
    <location>
        <begin position="21"/>
        <end position="528"/>
    </location>
</feature>
<evidence type="ECO:0000256" key="2">
    <source>
        <dbReference type="SAM" id="Phobius"/>
    </source>
</evidence>
<evidence type="ECO:0000313" key="4">
    <source>
        <dbReference type="EMBL" id="CAE7364189.1"/>
    </source>
</evidence>